<dbReference type="AlphaFoldDB" id="A0A2G5EMR0"/>
<dbReference type="STRING" id="218851.A0A2G5EMR0"/>
<proteinExistence type="predicted"/>
<dbReference type="PANTHER" id="PTHR33696">
    <property type="entry name" value="T22J18.15-RELATED"/>
    <property type="match status" value="1"/>
</dbReference>
<sequence length="159" mass="17307">MSKVHSSQGNIPFSWENQPGISKVKHPSDVGTYASIKLPPPPCQSDSPTTQKILGQDIQVPLPPCPFQSPVIRSSSRKGLRRVLDDDPFLAAYKECTKSVKQGKLSKSTSIKKSGGSREGRIGSLFSCKHSCGVREDSLVKRSLSSLPAVREKLLMDSE</sequence>
<dbReference type="EMBL" id="KZ305023">
    <property type="protein sequence ID" value="PIA57048.1"/>
    <property type="molecule type" value="Genomic_DNA"/>
</dbReference>
<evidence type="ECO:0000256" key="1">
    <source>
        <dbReference type="SAM" id="MobiDB-lite"/>
    </source>
</evidence>
<feature type="region of interest" description="Disordered" evidence="1">
    <location>
        <begin position="1"/>
        <end position="49"/>
    </location>
</feature>
<evidence type="ECO:0000313" key="2">
    <source>
        <dbReference type="EMBL" id="PIA57048.1"/>
    </source>
</evidence>
<reference evidence="2 3" key="1">
    <citation type="submission" date="2017-09" db="EMBL/GenBank/DDBJ databases">
        <title>WGS assembly of Aquilegia coerulea Goldsmith.</title>
        <authorList>
            <person name="Hodges S."/>
            <person name="Kramer E."/>
            <person name="Nordborg M."/>
            <person name="Tomkins J."/>
            <person name="Borevitz J."/>
            <person name="Derieg N."/>
            <person name="Yan J."/>
            <person name="Mihaltcheva S."/>
            <person name="Hayes R.D."/>
            <person name="Rokhsar D."/>
        </authorList>
    </citation>
    <scope>NUCLEOTIDE SEQUENCE [LARGE SCALE GENOMIC DNA]</scope>
    <source>
        <strain evidence="3">cv. Goldsmith</strain>
    </source>
</reference>
<feature type="compositionally biased region" description="Polar residues" evidence="1">
    <location>
        <begin position="1"/>
        <end position="20"/>
    </location>
</feature>
<evidence type="ECO:0000313" key="3">
    <source>
        <dbReference type="Proteomes" id="UP000230069"/>
    </source>
</evidence>
<protein>
    <submittedName>
        <fullName evidence="2">Uncharacterized protein</fullName>
    </submittedName>
</protein>
<dbReference type="PANTHER" id="PTHR33696:SF3">
    <property type="entry name" value="FLZ-TYPE DOMAIN-CONTAINING PROTEIN"/>
    <property type="match status" value="1"/>
</dbReference>
<keyword evidence="3" id="KW-1185">Reference proteome</keyword>
<organism evidence="2 3">
    <name type="scientific">Aquilegia coerulea</name>
    <name type="common">Rocky mountain columbine</name>
    <dbReference type="NCBI Taxonomy" id="218851"/>
    <lineage>
        <taxon>Eukaryota</taxon>
        <taxon>Viridiplantae</taxon>
        <taxon>Streptophyta</taxon>
        <taxon>Embryophyta</taxon>
        <taxon>Tracheophyta</taxon>
        <taxon>Spermatophyta</taxon>
        <taxon>Magnoliopsida</taxon>
        <taxon>Ranunculales</taxon>
        <taxon>Ranunculaceae</taxon>
        <taxon>Thalictroideae</taxon>
        <taxon>Aquilegia</taxon>
    </lineage>
</organism>
<gene>
    <name evidence="2" type="ORF">AQUCO_00600047v1</name>
</gene>
<dbReference type="OrthoDB" id="745459at2759"/>
<name>A0A2G5EMR0_AQUCA</name>
<dbReference type="Proteomes" id="UP000230069">
    <property type="component" value="Unassembled WGS sequence"/>
</dbReference>
<accession>A0A2G5EMR0</accession>
<dbReference type="InParanoid" id="A0A2G5EMR0"/>